<dbReference type="Gene3D" id="3.40.50.1240">
    <property type="entry name" value="Phosphoglycerate mutase-like"/>
    <property type="match status" value="1"/>
</dbReference>
<dbReference type="Pfam" id="PF00300">
    <property type="entry name" value="His_Phos_1"/>
    <property type="match status" value="1"/>
</dbReference>
<dbReference type="OrthoDB" id="9783269at2"/>
<sequence>MTTEVEYRQHRFVPPPGSTEIFLIRHGESAPARLDLPFDMVEGQGDPDLAPEGRDHAERVGKRMADERLDALYVTSLRRTVQTAAPLAAALGMTPKLEARLTEVHLGDWEGGLFRKHTSENHPIAQQLWAEQRWEVIPGAEKMDAFAARCRAGIERIHAEHPDQRVAAFTHGGVIGEVFRQAAKSEPFAFLGADNGSISHLVVLGDLWTIRRFNDTGHLLAPLG</sequence>
<dbReference type="InterPro" id="IPR050275">
    <property type="entry name" value="PGM_Phosphatase"/>
</dbReference>
<dbReference type="RefSeq" id="WP_091298424.1">
    <property type="nucleotide sequence ID" value="NZ_FNON01000012.1"/>
</dbReference>
<accession>A0A1H3RYS2</accession>
<dbReference type="SMART" id="SM00855">
    <property type="entry name" value="PGAM"/>
    <property type="match status" value="1"/>
</dbReference>
<dbReference type="PANTHER" id="PTHR48100:SF1">
    <property type="entry name" value="HISTIDINE PHOSPHATASE FAMILY PROTEIN-RELATED"/>
    <property type="match status" value="1"/>
</dbReference>
<dbReference type="GO" id="GO:0016791">
    <property type="term" value="F:phosphatase activity"/>
    <property type="evidence" value="ECO:0007669"/>
    <property type="project" value="TreeGrafter"/>
</dbReference>
<proteinExistence type="predicted"/>
<evidence type="ECO:0000313" key="4">
    <source>
        <dbReference type="Proteomes" id="UP000199515"/>
    </source>
</evidence>
<reference evidence="3 4" key="1">
    <citation type="submission" date="2016-10" db="EMBL/GenBank/DDBJ databases">
        <authorList>
            <person name="de Groot N.N."/>
        </authorList>
    </citation>
    <scope>NUCLEOTIDE SEQUENCE [LARGE SCALE GENOMIC DNA]</scope>
    <source>
        <strain evidence="3 4">CPCC 202699</strain>
    </source>
</reference>
<dbReference type="GO" id="GO:0005737">
    <property type="term" value="C:cytoplasm"/>
    <property type="evidence" value="ECO:0007669"/>
    <property type="project" value="TreeGrafter"/>
</dbReference>
<feature type="active site" description="Proton donor/acceptor" evidence="1">
    <location>
        <position position="103"/>
    </location>
</feature>
<gene>
    <name evidence="3" type="ORF">SAMN05421504_112111</name>
</gene>
<dbReference type="PANTHER" id="PTHR48100">
    <property type="entry name" value="BROAD-SPECIFICITY PHOSPHATASE YOR283W-RELATED"/>
    <property type="match status" value="1"/>
</dbReference>
<protein>
    <submittedName>
        <fullName evidence="3">Probable phosphoglycerate mutase</fullName>
    </submittedName>
</protein>
<organism evidence="3 4">
    <name type="scientific">Amycolatopsis xylanica</name>
    <dbReference type="NCBI Taxonomy" id="589385"/>
    <lineage>
        <taxon>Bacteria</taxon>
        <taxon>Bacillati</taxon>
        <taxon>Actinomycetota</taxon>
        <taxon>Actinomycetes</taxon>
        <taxon>Pseudonocardiales</taxon>
        <taxon>Pseudonocardiaceae</taxon>
        <taxon>Amycolatopsis</taxon>
    </lineage>
</organism>
<feature type="binding site" evidence="2">
    <location>
        <position position="79"/>
    </location>
    <ligand>
        <name>substrate</name>
    </ligand>
</feature>
<name>A0A1H3RYS2_9PSEU</name>
<keyword evidence="4" id="KW-1185">Reference proteome</keyword>
<dbReference type="InterPro" id="IPR013078">
    <property type="entry name" value="His_Pase_superF_clade-1"/>
</dbReference>
<dbReference type="AlphaFoldDB" id="A0A1H3RYS2"/>
<dbReference type="STRING" id="589385.SAMN05421504_112111"/>
<evidence type="ECO:0000256" key="2">
    <source>
        <dbReference type="PIRSR" id="PIRSR613078-2"/>
    </source>
</evidence>
<evidence type="ECO:0000313" key="3">
    <source>
        <dbReference type="EMBL" id="SDZ30933.1"/>
    </source>
</evidence>
<feature type="active site" description="Tele-phosphohistidine intermediate" evidence="1">
    <location>
        <position position="26"/>
    </location>
</feature>
<dbReference type="EMBL" id="FNON01000012">
    <property type="protein sequence ID" value="SDZ30933.1"/>
    <property type="molecule type" value="Genomic_DNA"/>
</dbReference>
<evidence type="ECO:0000256" key="1">
    <source>
        <dbReference type="PIRSR" id="PIRSR613078-1"/>
    </source>
</evidence>
<dbReference type="CDD" id="cd07067">
    <property type="entry name" value="HP_PGM_like"/>
    <property type="match status" value="1"/>
</dbReference>
<dbReference type="InterPro" id="IPR029033">
    <property type="entry name" value="His_PPase_superfam"/>
</dbReference>
<dbReference type="SUPFAM" id="SSF53254">
    <property type="entry name" value="Phosphoglycerate mutase-like"/>
    <property type="match status" value="1"/>
</dbReference>
<dbReference type="Proteomes" id="UP000199515">
    <property type="component" value="Unassembled WGS sequence"/>
</dbReference>